<dbReference type="InterPro" id="IPR051401">
    <property type="entry name" value="GtrA_CellWall_Glycosyl"/>
</dbReference>
<keyword evidence="9" id="KW-1185">Reference proteome</keyword>
<feature type="transmembrane region" description="Helical" evidence="6">
    <location>
        <begin position="103"/>
        <end position="123"/>
    </location>
</feature>
<protein>
    <submittedName>
        <fullName evidence="8">GtrA family protein</fullName>
    </submittedName>
</protein>
<accession>A0ABZ1UI55</accession>
<reference evidence="8 9" key="1">
    <citation type="journal article" date="2019" name="Int. J. Syst. Evol. Microbiol.">
        <title>The Draft Whole-Genome Sequence of the Antibiotic Producer Empedobacter haloabium ATCC 31962 Provides Indications for Its Taxonomic Reclassification.</title>
        <authorList>
            <person name="Miess H."/>
            <person name="Arlt P."/>
            <person name="Apel A.K."/>
            <person name="Weber T."/>
            <person name="Nieselt K."/>
            <person name="Hanssen F."/>
            <person name="Czemmel S."/>
            <person name="Nahnsen S."/>
            <person name="Gross H."/>
        </authorList>
    </citation>
    <scope>NUCLEOTIDE SEQUENCE [LARGE SCALE GENOMIC DNA]</scope>
    <source>
        <strain evidence="8 9">ATCC 31962</strain>
    </source>
</reference>
<evidence type="ECO:0000259" key="7">
    <source>
        <dbReference type="Pfam" id="PF04138"/>
    </source>
</evidence>
<evidence type="ECO:0000256" key="3">
    <source>
        <dbReference type="ARBA" id="ARBA00022692"/>
    </source>
</evidence>
<keyword evidence="3 6" id="KW-0812">Transmembrane</keyword>
<evidence type="ECO:0000256" key="6">
    <source>
        <dbReference type="SAM" id="Phobius"/>
    </source>
</evidence>
<feature type="transmembrane region" description="Helical" evidence="6">
    <location>
        <begin position="76"/>
        <end position="97"/>
    </location>
</feature>
<proteinExistence type="inferred from homology"/>
<evidence type="ECO:0000313" key="9">
    <source>
        <dbReference type="Proteomes" id="UP000321323"/>
    </source>
</evidence>
<dbReference type="EMBL" id="CP136508">
    <property type="protein sequence ID" value="WUR12354.1"/>
    <property type="molecule type" value="Genomic_DNA"/>
</dbReference>
<dbReference type="Pfam" id="PF04138">
    <property type="entry name" value="GtrA_DPMS_TM"/>
    <property type="match status" value="1"/>
</dbReference>
<feature type="transmembrane region" description="Helical" evidence="6">
    <location>
        <begin position="47"/>
        <end position="67"/>
    </location>
</feature>
<comment type="similarity">
    <text evidence="2">Belongs to the GtrA family.</text>
</comment>
<keyword evidence="5 6" id="KW-0472">Membrane</keyword>
<evidence type="ECO:0000256" key="5">
    <source>
        <dbReference type="ARBA" id="ARBA00023136"/>
    </source>
</evidence>
<sequence>MPTLPRQQVIAAYGRQLRFLAAGGFNTVAGYGLYLLLQLVLPYQAAYFVAFVAGVVGAYCLNTLFVFRTRLSWRTFLAYPSIYVAQYLISAPLLALLVEWLQVRSTIAPLIVSVVMIPVSYLLNKLMLTRGAAPASLGDPHA</sequence>
<evidence type="ECO:0000256" key="2">
    <source>
        <dbReference type="ARBA" id="ARBA00009399"/>
    </source>
</evidence>
<evidence type="ECO:0000313" key="8">
    <source>
        <dbReference type="EMBL" id="WUR12354.1"/>
    </source>
</evidence>
<organism evidence="8 9">
    <name type="scientific">[Empedobacter] haloabium</name>
    <dbReference type="NCBI Taxonomy" id="592317"/>
    <lineage>
        <taxon>Bacteria</taxon>
        <taxon>Pseudomonadati</taxon>
        <taxon>Pseudomonadota</taxon>
        <taxon>Betaproteobacteria</taxon>
        <taxon>Burkholderiales</taxon>
        <taxon>Oxalobacteraceae</taxon>
        <taxon>Telluria group</taxon>
        <taxon>Telluria group incertae sedis</taxon>
    </lineage>
</organism>
<evidence type="ECO:0000256" key="4">
    <source>
        <dbReference type="ARBA" id="ARBA00022989"/>
    </source>
</evidence>
<dbReference type="Proteomes" id="UP000321323">
    <property type="component" value="Chromosome"/>
</dbReference>
<evidence type="ECO:0000256" key="1">
    <source>
        <dbReference type="ARBA" id="ARBA00004141"/>
    </source>
</evidence>
<gene>
    <name evidence="8" type="ORF">E7V67_022030</name>
</gene>
<name>A0ABZ1UI55_9BURK</name>
<dbReference type="PANTHER" id="PTHR38459">
    <property type="entry name" value="PROPHAGE BACTOPRENOL-LINKED GLUCOSE TRANSLOCASE HOMOLOG"/>
    <property type="match status" value="1"/>
</dbReference>
<feature type="transmembrane region" description="Helical" evidence="6">
    <location>
        <begin position="20"/>
        <end position="41"/>
    </location>
</feature>
<keyword evidence="4 6" id="KW-1133">Transmembrane helix</keyword>
<comment type="subcellular location">
    <subcellularLocation>
        <location evidence="1">Membrane</location>
        <topology evidence="1">Multi-pass membrane protein</topology>
    </subcellularLocation>
</comment>
<dbReference type="InterPro" id="IPR007267">
    <property type="entry name" value="GtrA_DPMS_TM"/>
</dbReference>
<feature type="domain" description="GtrA/DPMS transmembrane" evidence="7">
    <location>
        <begin position="18"/>
        <end position="127"/>
    </location>
</feature>
<dbReference type="PANTHER" id="PTHR38459:SF1">
    <property type="entry name" value="PROPHAGE BACTOPRENOL-LINKED GLUCOSE TRANSLOCASE HOMOLOG"/>
    <property type="match status" value="1"/>
</dbReference>